<comment type="caution">
    <text evidence="1">The sequence shown here is derived from an EMBL/GenBank/DDBJ whole genome shotgun (WGS) entry which is preliminary data.</text>
</comment>
<dbReference type="OrthoDB" id="1807498at2"/>
<dbReference type="Proteomes" id="UP000017818">
    <property type="component" value="Unassembled WGS sequence"/>
</dbReference>
<evidence type="ECO:0008006" key="3">
    <source>
        <dbReference type="Google" id="ProtNLM"/>
    </source>
</evidence>
<organism evidence="1 2">
    <name type="scientific">Peptoanaerobacter stomatis</name>
    <dbReference type="NCBI Taxonomy" id="796937"/>
    <lineage>
        <taxon>Bacteria</taxon>
        <taxon>Bacillati</taxon>
        <taxon>Bacillota</taxon>
        <taxon>Clostridia</taxon>
        <taxon>Peptostreptococcales</taxon>
        <taxon>Filifactoraceae</taxon>
        <taxon>Peptoanaerobacter</taxon>
    </lineage>
</organism>
<dbReference type="RefSeq" id="WP_009527698.1">
    <property type="nucleotide sequence ID" value="NZ_JH815225.1"/>
</dbReference>
<name>V9HSJ0_9FIRM</name>
<dbReference type="InterPro" id="IPR038559">
    <property type="entry name" value="XkdN-like_sf"/>
</dbReference>
<dbReference type="EMBL" id="AFZF02000009">
    <property type="protein sequence ID" value="EHL18487.1"/>
    <property type="molecule type" value="Genomic_DNA"/>
</dbReference>
<sequence length="130" mass="15187">MDNKRITLDDLLRRKEQSQDDKLKIVFIHSNYLNGDLEVRKMRSIDLMKSLDRLEDINSSVENLEFSVNLIYNHCPLFKDKSLQDEYECVEPTDIIYKVFDDNIGEIGELANSIMGLYGINDNVQNKLKN</sequence>
<evidence type="ECO:0000313" key="1">
    <source>
        <dbReference type="EMBL" id="EHL18487.1"/>
    </source>
</evidence>
<accession>V9HSJ0</accession>
<dbReference type="HOGENOM" id="CLU_151180_0_0_9"/>
<evidence type="ECO:0000313" key="2">
    <source>
        <dbReference type="Proteomes" id="UP000017818"/>
    </source>
</evidence>
<proteinExistence type="predicted"/>
<protein>
    <recommendedName>
        <fullName evidence="3">Phage XkdN-like protein</fullName>
    </recommendedName>
</protein>
<gene>
    <name evidence="1" type="ORF">HMPREF9630_00212</name>
</gene>
<dbReference type="Gene3D" id="3.30.2220.30">
    <property type="match status" value="1"/>
</dbReference>
<dbReference type="AlphaFoldDB" id="V9HSJ0"/>
<reference evidence="1 2" key="1">
    <citation type="submission" date="2012-05" db="EMBL/GenBank/DDBJ databases">
        <title>The Genome Sequence of Eubacteriaceae bacterium CM2.</title>
        <authorList>
            <consortium name="The Broad Institute Genome Sequencing Platform"/>
            <person name="Earl A."/>
            <person name="Ward D."/>
            <person name="Feldgarden M."/>
            <person name="Gevers D."/>
            <person name="Sizova M."/>
            <person name="Hazen A."/>
            <person name="Epstein S."/>
            <person name="Walker B."/>
            <person name="Young S.K."/>
            <person name="Zeng Q."/>
            <person name="Gargeya S."/>
            <person name="Fitzgerald M."/>
            <person name="Haas B."/>
            <person name="Abouelleil A."/>
            <person name="Alvarado L."/>
            <person name="Arachchi H.M."/>
            <person name="Berlin A."/>
            <person name="Chapman S.B."/>
            <person name="Goldberg J."/>
            <person name="Griggs A."/>
            <person name="Gujja S."/>
            <person name="Hansen M."/>
            <person name="Howarth C."/>
            <person name="Imamovic A."/>
            <person name="Larimer J."/>
            <person name="McCowen C."/>
            <person name="Montmayeur A."/>
            <person name="Murphy C."/>
            <person name="Neiman D."/>
            <person name="Pearson M."/>
            <person name="Priest M."/>
            <person name="Roberts A."/>
            <person name="Saif S."/>
            <person name="Shea T."/>
            <person name="Sisk P."/>
            <person name="Sykes S."/>
            <person name="Wortman J."/>
            <person name="Nusbaum C."/>
            <person name="Birren B."/>
        </authorList>
    </citation>
    <scope>NUCLEOTIDE SEQUENCE [LARGE SCALE GENOMIC DNA]</scope>
    <source>
        <strain evidence="1 2">CM2</strain>
    </source>
</reference>